<accession>R2QW06</accession>
<evidence type="ECO:0000313" key="8">
    <source>
        <dbReference type="Proteomes" id="UP000014148"/>
    </source>
</evidence>
<reference evidence="5 7" key="1">
    <citation type="submission" date="2013-02" db="EMBL/GenBank/DDBJ databases">
        <title>The Genome Sequence of Enterococcus malodoratus ATCC_43197.</title>
        <authorList>
            <consortium name="The Broad Institute Genome Sequencing Platform"/>
            <consortium name="The Broad Institute Genome Sequencing Center for Infectious Disease"/>
            <person name="Earl A.M."/>
            <person name="Gilmore M.S."/>
            <person name="Lebreton F."/>
            <person name="Walker B."/>
            <person name="Young S.K."/>
            <person name="Zeng Q."/>
            <person name="Gargeya S."/>
            <person name="Fitzgerald M."/>
            <person name="Haas B."/>
            <person name="Abouelleil A."/>
            <person name="Alvarado L."/>
            <person name="Arachchi H.M."/>
            <person name="Berlin A.M."/>
            <person name="Chapman S.B."/>
            <person name="Dewar J."/>
            <person name="Goldberg J."/>
            <person name="Griggs A."/>
            <person name="Gujja S."/>
            <person name="Hansen M."/>
            <person name="Howarth C."/>
            <person name="Imamovic A."/>
            <person name="Larimer J."/>
            <person name="McCowan C."/>
            <person name="Murphy C."/>
            <person name="Neiman D."/>
            <person name="Pearson M."/>
            <person name="Priest M."/>
            <person name="Roberts A."/>
            <person name="Saif S."/>
            <person name="Shea T."/>
            <person name="Sisk P."/>
            <person name="Sykes S."/>
            <person name="Wortman J."/>
            <person name="Nusbaum C."/>
            <person name="Birren B."/>
        </authorList>
    </citation>
    <scope>NUCLEOTIDE SEQUENCE [LARGE SCALE GENOMIC DNA]</scope>
    <source>
        <strain evidence="5 7">ATCC 43197</strain>
    </source>
</reference>
<proteinExistence type="predicted"/>
<dbReference type="RefSeq" id="WP_010741475.1">
    <property type="nucleotide sequence ID" value="NZ_KB946251.1"/>
</dbReference>
<dbReference type="InterPro" id="IPR036388">
    <property type="entry name" value="WH-like_DNA-bd_sf"/>
</dbReference>
<dbReference type="InterPro" id="IPR013196">
    <property type="entry name" value="HTH_11"/>
</dbReference>
<organism evidence="5 7">
    <name type="scientific">Enterococcus malodoratus ATCC 43197</name>
    <dbReference type="NCBI Taxonomy" id="1158601"/>
    <lineage>
        <taxon>Bacteria</taxon>
        <taxon>Bacillati</taxon>
        <taxon>Bacillota</taxon>
        <taxon>Bacilli</taxon>
        <taxon>Lactobacillales</taxon>
        <taxon>Enterococcaceae</taxon>
        <taxon>Enterococcus</taxon>
    </lineage>
</organism>
<dbReference type="Pfam" id="PF05043">
    <property type="entry name" value="Mga"/>
    <property type="match status" value="1"/>
</dbReference>
<dbReference type="PANTHER" id="PTHR30185:SF13">
    <property type="entry name" value="LICABCH OPERON REGULATOR-RELATED"/>
    <property type="match status" value="1"/>
</dbReference>
<evidence type="ECO:0000259" key="4">
    <source>
        <dbReference type="Pfam" id="PF08279"/>
    </source>
</evidence>
<evidence type="ECO:0000313" key="5">
    <source>
        <dbReference type="EMBL" id="EOH75665.1"/>
    </source>
</evidence>
<sequence>MLLINQLADLFDKETVTKIKIIYLLKESNNWLSIDELSVQLEINQRTILKYLSFIEEDIDSFGLNKEIVLKSHTKKGYFLHYDFEPVIEDLIFRIIEATINYQLLMRIFFSKMTSIIQFSHKYYVSESSLWRMINKFRKELSPRGISIERRSLELMGNEIQIRRLSFFLLLNSHTRGNWPCGSTTKLITEKIIERIVPFFHLCLSDFGYKKLFCLIAVSIERTKKGKHICLTKELWENIEKNDLFEQFYCELKDVLPKELYRRDEVGFLFLYIFTLDEVFNDNYIRKNFSAFHFEKKTQLHQSVEIFKQLLFDEQNLFISKEDLKIVDKSLYSAHLYGQLFQNEEQTGFNTYGLCAQASGGTPLHMQNRAKELIRLLYKKTNFALFKESNYLLSVYTLLLESITPLHKVEEPLQIFLASDLSNLEEHKLIKMIKNEFIGRFKLEIYTHRDCMREISSIDLLLSTRRSYLDEKPLIPNIVIPREPTKLDFHTLEEKLNELFTVKNQHKELVSFS</sequence>
<dbReference type="Proteomes" id="UP000014148">
    <property type="component" value="Unassembled WGS sequence"/>
</dbReference>
<dbReference type="InterPro" id="IPR007737">
    <property type="entry name" value="Mga_HTH"/>
</dbReference>
<dbReference type="AlphaFoldDB" id="R2QW06"/>
<evidence type="ECO:0000313" key="7">
    <source>
        <dbReference type="Proteomes" id="UP000013783"/>
    </source>
</evidence>
<evidence type="ECO:0000256" key="1">
    <source>
        <dbReference type="ARBA" id="ARBA00023015"/>
    </source>
</evidence>
<dbReference type="InterPro" id="IPR050661">
    <property type="entry name" value="BglG_antiterminators"/>
</dbReference>
<feature type="domain" description="Helix-turn-helix type 11" evidence="4">
    <location>
        <begin position="19"/>
        <end position="78"/>
    </location>
</feature>
<dbReference type="Pfam" id="PF08279">
    <property type="entry name" value="HTH_11"/>
    <property type="match status" value="1"/>
</dbReference>
<evidence type="ECO:0000313" key="6">
    <source>
        <dbReference type="EMBL" id="EOT67492.1"/>
    </source>
</evidence>
<dbReference type="OrthoDB" id="2193672at2"/>
<keyword evidence="8" id="KW-1185">Reference proteome</keyword>
<name>R2QW06_9ENTE</name>
<keyword evidence="2" id="KW-0804">Transcription</keyword>
<comment type="caution">
    <text evidence="5">The sequence shown here is derived from an EMBL/GenBank/DDBJ whole genome shotgun (WGS) entry which is preliminary data.</text>
</comment>
<evidence type="ECO:0008006" key="9">
    <source>
        <dbReference type="Google" id="ProtNLM"/>
    </source>
</evidence>
<reference evidence="6 8" key="2">
    <citation type="submission" date="2013-03" db="EMBL/GenBank/DDBJ databases">
        <title>The Genome Sequence of Enterococcus malodoratus ATCC_43197 (PacBio/Illumina hybrid assembly).</title>
        <authorList>
            <consortium name="The Broad Institute Genomics Platform"/>
            <consortium name="The Broad Institute Genome Sequencing Center for Infectious Disease"/>
            <person name="Earl A."/>
            <person name="Russ C."/>
            <person name="Gilmore M."/>
            <person name="Surin D."/>
            <person name="Walker B."/>
            <person name="Young S."/>
            <person name="Zeng Q."/>
            <person name="Gargeya S."/>
            <person name="Fitzgerald M."/>
            <person name="Haas B."/>
            <person name="Abouelleil A."/>
            <person name="Allen A.W."/>
            <person name="Alvarado L."/>
            <person name="Arachchi H.M."/>
            <person name="Berlin A.M."/>
            <person name="Chapman S.B."/>
            <person name="Gainer-Dewar J."/>
            <person name="Goldberg J."/>
            <person name="Griggs A."/>
            <person name="Gujja S."/>
            <person name="Hansen M."/>
            <person name="Howarth C."/>
            <person name="Imamovic A."/>
            <person name="Ireland A."/>
            <person name="Larimer J."/>
            <person name="McCowan C."/>
            <person name="Murphy C."/>
            <person name="Pearson M."/>
            <person name="Poon T.W."/>
            <person name="Priest M."/>
            <person name="Roberts A."/>
            <person name="Saif S."/>
            <person name="Shea T."/>
            <person name="Sisk P."/>
            <person name="Sykes S."/>
            <person name="Wortman J."/>
            <person name="Nusbaum C."/>
            <person name="Birren B."/>
        </authorList>
    </citation>
    <scope>NUCLEOTIDE SEQUENCE [LARGE SCALE GENOMIC DNA]</scope>
    <source>
        <strain evidence="6 8">ATCC 43197</strain>
    </source>
</reference>
<dbReference type="PANTHER" id="PTHR30185">
    <property type="entry name" value="CRYPTIC BETA-GLUCOSIDE BGL OPERON ANTITERMINATOR"/>
    <property type="match status" value="1"/>
</dbReference>
<dbReference type="Proteomes" id="UP000013783">
    <property type="component" value="Unassembled WGS sequence"/>
</dbReference>
<dbReference type="STRING" id="71451.RV07_GL001322"/>
<keyword evidence="1" id="KW-0805">Transcription regulation</keyword>
<dbReference type="EMBL" id="ASWA01000003">
    <property type="protein sequence ID" value="EOT67492.1"/>
    <property type="molecule type" value="Genomic_DNA"/>
</dbReference>
<gene>
    <name evidence="6" type="ORF">I585_03013</name>
    <name evidence="5" type="ORF">UAI_02674</name>
</gene>
<feature type="domain" description="Mga helix-turn-helix" evidence="3">
    <location>
        <begin position="89"/>
        <end position="167"/>
    </location>
</feature>
<evidence type="ECO:0000259" key="3">
    <source>
        <dbReference type="Pfam" id="PF05043"/>
    </source>
</evidence>
<dbReference type="PATRIC" id="fig|1158601.3.peg.2632"/>
<protein>
    <recommendedName>
        <fullName evidence="9">Mga helix-turn-helix domain-containing protein</fullName>
    </recommendedName>
</protein>
<dbReference type="Gene3D" id="1.10.10.10">
    <property type="entry name" value="Winged helix-like DNA-binding domain superfamily/Winged helix DNA-binding domain"/>
    <property type="match status" value="2"/>
</dbReference>
<dbReference type="EMBL" id="AJAK01000019">
    <property type="protein sequence ID" value="EOH75665.1"/>
    <property type="molecule type" value="Genomic_DNA"/>
</dbReference>
<evidence type="ECO:0000256" key="2">
    <source>
        <dbReference type="ARBA" id="ARBA00023163"/>
    </source>
</evidence>
<dbReference type="eggNOG" id="COG3711">
    <property type="taxonomic scope" value="Bacteria"/>
</dbReference>